<evidence type="ECO:0000313" key="1">
    <source>
        <dbReference type="EMBL" id="MDH6215281.1"/>
    </source>
</evidence>
<dbReference type="Proteomes" id="UP001160499">
    <property type="component" value="Unassembled WGS sequence"/>
</dbReference>
<organism evidence="1 2">
    <name type="scientific">Streptomyces pseudovenezuelae</name>
    <dbReference type="NCBI Taxonomy" id="67350"/>
    <lineage>
        <taxon>Bacteria</taxon>
        <taxon>Bacillati</taxon>
        <taxon>Actinomycetota</taxon>
        <taxon>Actinomycetes</taxon>
        <taxon>Kitasatosporales</taxon>
        <taxon>Streptomycetaceae</taxon>
        <taxon>Streptomyces</taxon>
        <taxon>Streptomyces aurantiacus group</taxon>
    </lineage>
</organism>
<gene>
    <name evidence="1" type="ORF">M2283_002585</name>
</gene>
<evidence type="ECO:0000313" key="2">
    <source>
        <dbReference type="Proteomes" id="UP001160499"/>
    </source>
</evidence>
<name>A0ABT6LG52_9ACTN</name>
<comment type="caution">
    <text evidence="1">The sequence shown here is derived from an EMBL/GenBank/DDBJ whole genome shotgun (WGS) entry which is preliminary data.</text>
</comment>
<proteinExistence type="predicted"/>
<sequence length="320" mass="34367">MGGGTVTDNEELDNQNDALIEEYLLFLRGLGPQPDLSDLPSSRREVITGQFEIVRALADRDPELPPIEQDPVARRLGLVADASSAPLLMAAQSTPRASGGVADEPLKDSLEELAFRFRGRISTEFHPAWSPEVPQGMRAIAQCAVLAEAVAVLVGDTDTWSSAPEELGRFFNLYADISAICVTSADAERAVVLSPADVTRSISPVLGWLDPHSSMLPEPLGLALGRFFERRLPRWDRVADFDVLPDTAAVDAVAREVTEAQIAQALRAKPRLEYKKEGQLALGNLDAAELAALVVSVQTGGLMPDDFVDRLAEMAGAAAS</sequence>
<keyword evidence="2" id="KW-1185">Reference proteome</keyword>
<dbReference type="EMBL" id="JARXVH010000004">
    <property type="protein sequence ID" value="MDH6215281.1"/>
    <property type="molecule type" value="Genomic_DNA"/>
</dbReference>
<accession>A0ABT6LG52</accession>
<reference evidence="1 2" key="1">
    <citation type="submission" date="2023-04" db="EMBL/GenBank/DDBJ databases">
        <title>Forest soil microbial communities from Buena Vista Peninsula, Colon Province, Panama.</title>
        <authorList>
            <person name="Bouskill N."/>
        </authorList>
    </citation>
    <scope>NUCLEOTIDE SEQUENCE [LARGE SCALE GENOMIC DNA]</scope>
    <source>
        <strain evidence="1 2">GGS1</strain>
    </source>
</reference>
<protein>
    <submittedName>
        <fullName evidence="1">Uncharacterized protein</fullName>
    </submittedName>
</protein>